<evidence type="ECO:0000313" key="1">
    <source>
        <dbReference type="EMBL" id="CAF0702652.1"/>
    </source>
</evidence>
<gene>
    <name evidence="1" type="ORF">MPNT_50146</name>
</gene>
<keyword evidence="2" id="KW-1185">Reference proteome</keyword>
<proteinExistence type="predicted"/>
<evidence type="ECO:0000313" key="2">
    <source>
        <dbReference type="Proteomes" id="UP000663859"/>
    </source>
</evidence>
<protein>
    <submittedName>
        <fullName evidence="1">Uncharacterized protein</fullName>
    </submittedName>
</protein>
<dbReference type="AlphaFoldDB" id="A0A8J2BMP9"/>
<reference evidence="1" key="1">
    <citation type="submission" date="2021-02" db="EMBL/GenBank/DDBJ databases">
        <authorList>
            <person name="Cremers G."/>
            <person name="Picone N."/>
        </authorList>
    </citation>
    <scope>NUCLEOTIDE SEQUENCE</scope>
    <source>
        <strain evidence="1">PQ17</strain>
    </source>
</reference>
<accession>A0A8J2BMP9</accession>
<name>A0A8J2BMP9_9BACT</name>
<sequence>MGRWVRIEERAHALGGVDPYDLTLGDEGVS</sequence>
<organism evidence="1 2">
    <name type="scientific">Candidatus Methylacidithermus pantelleriae</name>
    <dbReference type="NCBI Taxonomy" id="2744239"/>
    <lineage>
        <taxon>Bacteria</taxon>
        <taxon>Pseudomonadati</taxon>
        <taxon>Verrucomicrobiota</taxon>
        <taxon>Methylacidiphilae</taxon>
        <taxon>Methylacidiphilales</taxon>
        <taxon>Methylacidiphilaceae</taxon>
        <taxon>Candidatus Methylacidithermus</taxon>
    </lineage>
</organism>
<comment type="caution">
    <text evidence="1">The sequence shown here is derived from an EMBL/GenBank/DDBJ whole genome shotgun (WGS) entry which is preliminary data.</text>
</comment>
<dbReference type="EMBL" id="CAJNOB010000045">
    <property type="protein sequence ID" value="CAF0702652.1"/>
    <property type="molecule type" value="Genomic_DNA"/>
</dbReference>
<dbReference type="Proteomes" id="UP000663859">
    <property type="component" value="Unassembled WGS sequence"/>
</dbReference>